<feature type="transmembrane region" description="Helical" evidence="6">
    <location>
        <begin position="6"/>
        <end position="25"/>
    </location>
</feature>
<dbReference type="Pfam" id="PF00990">
    <property type="entry name" value="GGDEF"/>
    <property type="match status" value="1"/>
</dbReference>
<feature type="transmembrane region" description="Helical" evidence="6">
    <location>
        <begin position="278"/>
        <end position="297"/>
    </location>
</feature>
<feature type="domain" description="EAL" evidence="7">
    <location>
        <begin position="512"/>
        <end position="767"/>
    </location>
</feature>
<dbReference type="InterPro" id="IPR000160">
    <property type="entry name" value="GGDEF_dom"/>
</dbReference>
<dbReference type="PROSITE" id="PS50887">
    <property type="entry name" value="GGDEF"/>
    <property type="match status" value="1"/>
</dbReference>
<sequence>MLNSRWRPVFIGTLYLLAWYGLDVASQQFTTSPEVTVWYPAMGLDAVLLLVCGLRYWPLLILSRLVHTFFVSEEILPALPMLGMTLVAVLGTVGGAWLLLRLPVLRIDPRLLHLRDVALFVAVAVVVMPLGMAALCVLNLKLAGLLPGRGLTQTLQLWAGSATGVGLLAPPLLLLLGRWPGLWTSVPMQTVPPRTAPVRPTLARPISTRPVPVQVASPGPWPSADVWCFLRDTLIAGVLIVLALWAGYGEPRGTTLDYSYVLFVPLLWIATRHGFGPATVAVVVLNVGVALLTGGRIQEGGELALQFGLLTVTVAGLLLGAVVRERQQLGARLSYLALRDPLTGLGNRHLFRERVTQALAGSPPPGSLAVLLMDFDNFESINDSLGHSAGDQVLALIGERLQASIHPHDLVARLGGDEFAVLLQDLSSSQHAQEAAESMLAVMEPLIAVGGLELQMRASLGTAVYGGANADEPQNSETLIRDAAVALHHAKAHHRGHTQMFDAEMHRQTLERLELETDLRAAIDGEGLEIHYQPIVHLRSGHLRGFEALVRWRHPTRGLLTPAAFLPLAQDTGLIVPLDRWVLRAAAREAACWSPAPGCAPPSISVNLTAAQVHLPGLCADIARALQGAGLPPERLILELTEHVLTNDSAGTIQTMRALRDLGVGLALDDFGTGYSSLSYLRRLPITDLKLDRSFIADLNAGSAGPALVRTVAELGQALTLTTVAEGIETAQQYAHVRALGFTLAQGYYISRPVSAEAARELARQPGPLVAAGVDDAGTLPPQLESVLE</sequence>
<reference evidence="9 10" key="1">
    <citation type="submission" date="2022-11" db="EMBL/GenBank/DDBJ databases">
        <title>Deinococcus ZS9-10, Low Temperature and Draught-tolerating, UV-resistant Bacteria from Continental Antarctica.</title>
        <authorList>
            <person name="Cheng L."/>
        </authorList>
    </citation>
    <scope>NUCLEOTIDE SEQUENCE [LARGE SCALE GENOMIC DNA]</scope>
    <source>
        <strain evidence="9 10">ZS9-10</strain>
    </source>
</reference>
<evidence type="ECO:0000256" key="5">
    <source>
        <dbReference type="ARBA" id="ARBA00023136"/>
    </source>
</evidence>
<dbReference type="InterPro" id="IPR035919">
    <property type="entry name" value="EAL_sf"/>
</dbReference>
<dbReference type="EMBL" id="JAPMIV010000042">
    <property type="protein sequence ID" value="MDV6376001.1"/>
    <property type="molecule type" value="Genomic_DNA"/>
</dbReference>
<proteinExistence type="predicted"/>
<dbReference type="PANTHER" id="PTHR44757:SF2">
    <property type="entry name" value="BIOFILM ARCHITECTURE MAINTENANCE PROTEIN MBAA"/>
    <property type="match status" value="1"/>
</dbReference>
<organism evidence="9 10">
    <name type="scientific">Deinococcus arenicola</name>
    <dbReference type="NCBI Taxonomy" id="2994950"/>
    <lineage>
        <taxon>Bacteria</taxon>
        <taxon>Thermotogati</taxon>
        <taxon>Deinococcota</taxon>
        <taxon>Deinococci</taxon>
        <taxon>Deinococcales</taxon>
        <taxon>Deinococcaceae</taxon>
        <taxon>Deinococcus</taxon>
    </lineage>
</organism>
<gene>
    <name evidence="9" type="ORF">ORD21_15490</name>
</gene>
<dbReference type="Pfam" id="PF05231">
    <property type="entry name" value="MASE1"/>
    <property type="match status" value="1"/>
</dbReference>
<accession>A0ABU4DUA7</accession>
<dbReference type="SMART" id="SM00267">
    <property type="entry name" value="GGDEF"/>
    <property type="match status" value="1"/>
</dbReference>
<dbReference type="SUPFAM" id="SSF141868">
    <property type="entry name" value="EAL domain-like"/>
    <property type="match status" value="1"/>
</dbReference>
<evidence type="ECO:0000256" key="1">
    <source>
        <dbReference type="ARBA" id="ARBA00004651"/>
    </source>
</evidence>
<keyword evidence="4 6" id="KW-1133">Transmembrane helix</keyword>
<dbReference type="Pfam" id="PF00563">
    <property type="entry name" value="EAL"/>
    <property type="match status" value="1"/>
</dbReference>
<evidence type="ECO:0000259" key="7">
    <source>
        <dbReference type="PROSITE" id="PS50883"/>
    </source>
</evidence>
<dbReference type="SMART" id="SM00052">
    <property type="entry name" value="EAL"/>
    <property type="match status" value="1"/>
</dbReference>
<dbReference type="PANTHER" id="PTHR44757">
    <property type="entry name" value="DIGUANYLATE CYCLASE DGCP"/>
    <property type="match status" value="1"/>
</dbReference>
<dbReference type="InterPro" id="IPR043128">
    <property type="entry name" value="Rev_trsase/Diguanyl_cyclase"/>
</dbReference>
<feature type="transmembrane region" description="Helical" evidence="6">
    <location>
        <begin position="155"/>
        <end position="176"/>
    </location>
</feature>
<evidence type="ECO:0000259" key="8">
    <source>
        <dbReference type="PROSITE" id="PS50887"/>
    </source>
</evidence>
<dbReference type="CDD" id="cd01949">
    <property type="entry name" value="GGDEF"/>
    <property type="match status" value="1"/>
</dbReference>
<feature type="transmembrane region" description="Helical" evidence="6">
    <location>
        <begin position="78"/>
        <end position="100"/>
    </location>
</feature>
<feature type="transmembrane region" description="Helical" evidence="6">
    <location>
        <begin position="229"/>
        <end position="248"/>
    </location>
</feature>
<dbReference type="CDD" id="cd01948">
    <property type="entry name" value="EAL"/>
    <property type="match status" value="1"/>
</dbReference>
<comment type="subcellular location">
    <subcellularLocation>
        <location evidence="1">Cell membrane</location>
        <topology evidence="1">Multi-pass membrane protein</topology>
    </subcellularLocation>
</comment>
<dbReference type="Gene3D" id="3.30.70.270">
    <property type="match status" value="1"/>
</dbReference>
<evidence type="ECO:0000256" key="2">
    <source>
        <dbReference type="ARBA" id="ARBA00022475"/>
    </source>
</evidence>
<dbReference type="RefSeq" id="WP_317641351.1">
    <property type="nucleotide sequence ID" value="NZ_JAPMIV010000042.1"/>
</dbReference>
<dbReference type="NCBIfam" id="TIGR00254">
    <property type="entry name" value="GGDEF"/>
    <property type="match status" value="1"/>
</dbReference>
<dbReference type="SUPFAM" id="SSF55073">
    <property type="entry name" value="Nucleotide cyclase"/>
    <property type="match status" value="1"/>
</dbReference>
<evidence type="ECO:0000313" key="10">
    <source>
        <dbReference type="Proteomes" id="UP001276150"/>
    </source>
</evidence>
<keyword evidence="2" id="KW-1003">Cell membrane</keyword>
<dbReference type="Proteomes" id="UP001276150">
    <property type="component" value="Unassembled WGS sequence"/>
</dbReference>
<evidence type="ECO:0000256" key="4">
    <source>
        <dbReference type="ARBA" id="ARBA00022989"/>
    </source>
</evidence>
<feature type="transmembrane region" description="Helical" evidence="6">
    <location>
        <begin position="112"/>
        <end position="135"/>
    </location>
</feature>
<evidence type="ECO:0000256" key="6">
    <source>
        <dbReference type="SAM" id="Phobius"/>
    </source>
</evidence>
<dbReference type="InterPro" id="IPR029787">
    <property type="entry name" value="Nucleotide_cyclase"/>
</dbReference>
<dbReference type="PROSITE" id="PS50883">
    <property type="entry name" value="EAL"/>
    <property type="match status" value="1"/>
</dbReference>
<feature type="domain" description="GGDEF" evidence="8">
    <location>
        <begin position="366"/>
        <end position="503"/>
    </location>
</feature>
<dbReference type="InterPro" id="IPR052155">
    <property type="entry name" value="Biofilm_reg_signaling"/>
</dbReference>
<dbReference type="Gene3D" id="3.20.20.450">
    <property type="entry name" value="EAL domain"/>
    <property type="match status" value="1"/>
</dbReference>
<name>A0ABU4DUA7_9DEIO</name>
<evidence type="ECO:0000313" key="9">
    <source>
        <dbReference type="EMBL" id="MDV6376001.1"/>
    </source>
</evidence>
<comment type="caution">
    <text evidence="9">The sequence shown here is derived from an EMBL/GenBank/DDBJ whole genome shotgun (WGS) entry which is preliminary data.</text>
</comment>
<keyword evidence="3 6" id="KW-0812">Transmembrane</keyword>
<dbReference type="InterPro" id="IPR001633">
    <property type="entry name" value="EAL_dom"/>
</dbReference>
<keyword evidence="5 6" id="KW-0472">Membrane</keyword>
<protein>
    <submittedName>
        <fullName evidence="9">EAL domain-containing protein</fullName>
    </submittedName>
</protein>
<keyword evidence="10" id="KW-1185">Reference proteome</keyword>
<dbReference type="InterPro" id="IPR007895">
    <property type="entry name" value="MASE1"/>
</dbReference>
<evidence type="ECO:0000256" key="3">
    <source>
        <dbReference type="ARBA" id="ARBA00022692"/>
    </source>
</evidence>
<feature type="transmembrane region" description="Helical" evidence="6">
    <location>
        <begin position="37"/>
        <end position="58"/>
    </location>
</feature>
<feature type="transmembrane region" description="Helical" evidence="6">
    <location>
        <begin position="303"/>
        <end position="323"/>
    </location>
</feature>